<feature type="non-terminal residue" evidence="2">
    <location>
        <position position="71"/>
    </location>
</feature>
<feature type="compositionally biased region" description="Low complexity" evidence="1">
    <location>
        <begin position="1"/>
        <end position="20"/>
    </location>
</feature>
<gene>
    <name evidence="2" type="ORF">DAT39_002146</name>
</gene>
<evidence type="ECO:0000313" key="3">
    <source>
        <dbReference type="Proteomes" id="UP000727407"/>
    </source>
</evidence>
<comment type="caution">
    <text evidence="2">The sequence shown here is derived from an EMBL/GenBank/DDBJ whole genome shotgun (WGS) entry which is preliminary data.</text>
</comment>
<feature type="region of interest" description="Disordered" evidence="1">
    <location>
        <begin position="47"/>
        <end position="71"/>
    </location>
</feature>
<proteinExistence type="predicted"/>
<dbReference type="Proteomes" id="UP000727407">
    <property type="component" value="Unassembled WGS sequence"/>
</dbReference>
<accession>A0A8J4V1D2</accession>
<dbReference type="EMBL" id="QNUK01000015">
    <property type="protein sequence ID" value="KAF5908120.1"/>
    <property type="molecule type" value="Genomic_DNA"/>
</dbReference>
<evidence type="ECO:0000256" key="1">
    <source>
        <dbReference type="SAM" id="MobiDB-lite"/>
    </source>
</evidence>
<feature type="region of interest" description="Disordered" evidence="1">
    <location>
        <begin position="1"/>
        <end position="23"/>
    </location>
</feature>
<keyword evidence="3" id="KW-1185">Reference proteome</keyword>
<feature type="non-terminal residue" evidence="2">
    <location>
        <position position="1"/>
    </location>
</feature>
<sequence length="71" mass="7662">ELSVLSPSTPSSLSLNTLASDGSHVVSPGFCRNNIRQLTINTNAVFKGDNRKRTHESQAQDGFSDTDASRK</sequence>
<reference evidence="2" key="1">
    <citation type="submission" date="2020-07" db="EMBL/GenBank/DDBJ databases">
        <title>Clarias magur genome sequencing, assembly and annotation.</title>
        <authorList>
            <person name="Kushwaha B."/>
            <person name="Kumar R."/>
            <person name="Das P."/>
            <person name="Joshi C.G."/>
            <person name="Kumar D."/>
            <person name="Nagpure N.S."/>
            <person name="Pandey M."/>
            <person name="Agarwal S."/>
            <person name="Srivastava S."/>
            <person name="Singh M."/>
            <person name="Sahoo L."/>
            <person name="Jayasankar P."/>
            <person name="Meher P.K."/>
            <person name="Koringa P.G."/>
            <person name="Iquebal M.A."/>
            <person name="Das S.P."/>
            <person name="Bit A."/>
            <person name="Patnaik S."/>
            <person name="Patel N."/>
            <person name="Shah T.M."/>
            <person name="Hinsu A."/>
            <person name="Jena J.K."/>
        </authorList>
    </citation>
    <scope>NUCLEOTIDE SEQUENCE</scope>
    <source>
        <strain evidence="2">CIFAMagur01</strain>
        <tissue evidence="2">Testis</tissue>
    </source>
</reference>
<name>A0A8J4V1D2_CLAMG</name>
<dbReference type="AlphaFoldDB" id="A0A8J4V1D2"/>
<evidence type="ECO:0000313" key="2">
    <source>
        <dbReference type="EMBL" id="KAF5908120.1"/>
    </source>
</evidence>
<organism evidence="2 3">
    <name type="scientific">Clarias magur</name>
    <name type="common">Asian catfish</name>
    <name type="synonym">Macropteronotus magur</name>
    <dbReference type="NCBI Taxonomy" id="1594786"/>
    <lineage>
        <taxon>Eukaryota</taxon>
        <taxon>Metazoa</taxon>
        <taxon>Chordata</taxon>
        <taxon>Craniata</taxon>
        <taxon>Vertebrata</taxon>
        <taxon>Euteleostomi</taxon>
        <taxon>Actinopterygii</taxon>
        <taxon>Neopterygii</taxon>
        <taxon>Teleostei</taxon>
        <taxon>Ostariophysi</taxon>
        <taxon>Siluriformes</taxon>
        <taxon>Clariidae</taxon>
        <taxon>Clarias</taxon>
    </lineage>
</organism>
<protein>
    <submittedName>
        <fullName evidence="2">Uncharacterized protein</fullName>
    </submittedName>
</protein>
<feature type="compositionally biased region" description="Basic and acidic residues" evidence="1">
    <location>
        <begin position="48"/>
        <end position="58"/>
    </location>
</feature>